<feature type="compositionally biased region" description="Basic and acidic residues" evidence="1">
    <location>
        <begin position="131"/>
        <end position="141"/>
    </location>
</feature>
<sequence length="141" mass="15816">MNPTIEKLTLFMCDPYVNGVLLFRDPERLLGELKDGDLPNLREFEFVDVGWTPICMVKPPLQILSGLWLDENFKVTSAHRTALEAVSKTLTTVRVTLWDVCMKETAWITRAAPNATVVKQASVGGNPLDHGPGKTEQKHER</sequence>
<evidence type="ECO:0000313" key="3">
    <source>
        <dbReference type="Proteomes" id="UP000027265"/>
    </source>
</evidence>
<gene>
    <name evidence="2" type="ORF">JAAARDRAFT_50056</name>
</gene>
<accession>A0A067PR69</accession>
<evidence type="ECO:0000313" key="2">
    <source>
        <dbReference type="EMBL" id="KDQ52811.1"/>
    </source>
</evidence>
<evidence type="ECO:0000256" key="1">
    <source>
        <dbReference type="SAM" id="MobiDB-lite"/>
    </source>
</evidence>
<dbReference type="AlphaFoldDB" id="A0A067PR69"/>
<organism evidence="2 3">
    <name type="scientific">Jaapia argillacea MUCL 33604</name>
    <dbReference type="NCBI Taxonomy" id="933084"/>
    <lineage>
        <taxon>Eukaryota</taxon>
        <taxon>Fungi</taxon>
        <taxon>Dikarya</taxon>
        <taxon>Basidiomycota</taxon>
        <taxon>Agaricomycotina</taxon>
        <taxon>Agaricomycetes</taxon>
        <taxon>Agaricomycetidae</taxon>
        <taxon>Jaapiales</taxon>
        <taxon>Jaapiaceae</taxon>
        <taxon>Jaapia</taxon>
    </lineage>
</organism>
<feature type="region of interest" description="Disordered" evidence="1">
    <location>
        <begin position="121"/>
        <end position="141"/>
    </location>
</feature>
<name>A0A067PR69_9AGAM</name>
<dbReference type="Proteomes" id="UP000027265">
    <property type="component" value="Unassembled WGS sequence"/>
</dbReference>
<dbReference type="EMBL" id="KL197737">
    <property type="protein sequence ID" value="KDQ52811.1"/>
    <property type="molecule type" value="Genomic_DNA"/>
</dbReference>
<proteinExistence type="predicted"/>
<dbReference type="HOGENOM" id="CLU_1825570_0_0_1"/>
<dbReference type="InParanoid" id="A0A067PR69"/>
<protein>
    <submittedName>
        <fullName evidence="2">Uncharacterized protein</fullName>
    </submittedName>
</protein>
<reference evidence="3" key="1">
    <citation type="journal article" date="2014" name="Proc. Natl. Acad. Sci. U.S.A.">
        <title>Extensive sampling of basidiomycete genomes demonstrates inadequacy of the white-rot/brown-rot paradigm for wood decay fungi.</title>
        <authorList>
            <person name="Riley R."/>
            <person name="Salamov A.A."/>
            <person name="Brown D.W."/>
            <person name="Nagy L.G."/>
            <person name="Floudas D."/>
            <person name="Held B.W."/>
            <person name="Levasseur A."/>
            <person name="Lombard V."/>
            <person name="Morin E."/>
            <person name="Otillar R."/>
            <person name="Lindquist E.A."/>
            <person name="Sun H."/>
            <person name="LaButti K.M."/>
            <person name="Schmutz J."/>
            <person name="Jabbour D."/>
            <person name="Luo H."/>
            <person name="Baker S.E."/>
            <person name="Pisabarro A.G."/>
            <person name="Walton J.D."/>
            <person name="Blanchette R.A."/>
            <person name="Henrissat B."/>
            <person name="Martin F."/>
            <person name="Cullen D."/>
            <person name="Hibbett D.S."/>
            <person name="Grigoriev I.V."/>
        </authorList>
    </citation>
    <scope>NUCLEOTIDE SEQUENCE [LARGE SCALE GENOMIC DNA]</scope>
    <source>
        <strain evidence="3">MUCL 33604</strain>
    </source>
</reference>
<keyword evidence="3" id="KW-1185">Reference proteome</keyword>